<dbReference type="Gene3D" id="3.40.50.300">
    <property type="entry name" value="P-loop containing nucleotide triphosphate hydrolases"/>
    <property type="match status" value="1"/>
</dbReference>
<dbReference type="RefSeq" id="XP_062720610.1">
    <property type="nucleotide sequence ID" value="XM_062863224.1"/>
</dbReference>
<keyword evidence="3" id="KW-1185">Reference proteome</keyword>
<dbReference type="AlphaFoldDB" id="A0AAJ0GS11"/>
<protein>
    <recommendedName>
        <fullName evidence="4">NB-ARC domain-containing protein</fullName>
    </recommendedName>
</protein>
<reference evidence="2" key="2">
    <citation type="submission" date="2023-06" db="EMBL/GenBank/DDBJ databases">
        <authorList>
            <consortium name="Lawrence Berkeley National Laboratory"/>
            <person name="Mondo S.J."/>
            <person name="Hensen N."/>
            <person name="Bonometti L."/>
            <person name="Westerberg I."/>
            <person name="Brannstrom I.O."/>
            <person name="Guillou S."/>
            <person name="Cros-Aarteil S."/>
            <person name="Calhoun S."/>
            <person name="Haridas S."/>
            <person name="Kuo A."/>
            <person name="Pangilinan J."/>
            <person name="Riley R."/>
            <person name="Labutti K."/>
            <person name="Andreopoulos B."/>
            <person name="Lipzen A."/>
            <person name="Chen C."/>
            <person name="Yanf M."/>
            <person name="Daum C."/>
            <person name="Ng V."/>
            <person name="Clum A."/>
            <person name="Steindorff A."/>
            <person name="Ohm R."/>
            <person name="Martin F."/>
            <person name="Silar P."/>
            <person name="Natvig D."/>
            <person name="Lalanne C."/>
            <person name="Gautier V."/>
            <person name="Ament-Velasquez S.L."/>
            <person name="Kruys A."/>
            <person name="Hutchinson M.I."/>
            <person name="Powell A.J."/>
            <person name="Barry K."/>
            <person name="Miller A.N."/>
            <person name="Grigoriev I.V."/>
            <person name="Debuchy R."/>
            <person name="Gladieux P."/>
            <person name="Thoren M.H."/>
            <person name="Johannesson H."/>
        </authorList>
    </citation>
    <scope>NUCLEOTIDE SEQUENCE</scope>
    <source>
        <strain evidence="2">CBS 333.67</strain>
    </source>
</reference>
<dbReference type="InterPro" id="IPR027417">
    <property type="entry name" value="P-loop_NTPase"/>
</dbReference>
<dbReference type="Proteomes" id="UP001273166">
    <property type="component" value="Unassembled WGS sequence"/>
</dbReference>
<evidence type="ECO:0008006" key="4">
    <source>
        <dbReference type="Google" id="ProtNLM"/>
    </source>
</evidence>
<dbReference type="GeneID" id="87882053"/>
<dbReference type="EMBL" id="JAUDZG010000005">
    <property type="protein sequence ID" value="KAK3304830.1"/>
    <property type="molecule type" value="Genomic_DNA"/>
</dbReference>
<gene>
    <name evidence="2" type="ORF">B0T15DRAFT_253914</name>
</gene>
<evidence type="ECO:0000313" key="2">
    <source>
        <dbReference type="EMBL" id="KAK3304830.1"/>
    </source>
</evidence>
<accession>A0AAJ0GS11</accession>
<sequence length="106" mass="11551">MMQSTSFERGNRGQQVGQNYGTINNEFHLPLGKNARKPHRPPSRPFPSRATPISSTAETFSSKLGQRCSEPAACVALVGLGGVGKSQLAIEYAHRIAIGQPDRWVF</sequence>
<name>A0AAJ0GS11_9PEZI</name>
<reference evidence="2" key="1">
    <citation type="journal article" date="2023" name="Mol. Phylogenet. Evol.">
        <title>Genome-scale phylogeny and comparative genomics of the fungal order Sordariales.</title>
        <authorList>
            <person name="Hensen N."/>
            <person name="Bonometti L."/>
            <person name="Westerberg I."/>
            <person name="Brannstrom I.O."/>
            <person name="Guillou S."/>
            <person name="Cros-Aarteil S."/>
            <person name="Calhoun S."/>
            <person name="Haridas S."/>
            <person name="Kuo A."/>
            <person name="Mondo S."/>
            <person name="Pangilinan J."/>
            <person name="Riley R."/>
            <person name="LaButti K."/>
            <person name="Andreopoulos B."/>
            <person name="Lipzen A."/>
            <person name="Chen C."/>
            <person name="Yan M."/>
            <person name="Daum C."/>
            <person name="Ng V."/>
            <person name="Clum A."/>
            <person name="Steindorff A."/>
            <person name="Ohm R.A."/>
            <person name="Martin F."/>
            <person name="Silar P."/>
            <person name="Natvig D.O."/>
            <person name="Lalanne C."/>
            <person name="Gautier V."/>
            <person name="Ament-Velasquez S.L."/>
            <person name="Kruys A."/>
            <person name="Hutchinson M.I."/>
            <person name="Powell A.J."/>
            <person name="Barry K."/>
            <person name="Miller A.N."/>
            <person name="Grigoriev I.V."/>
            <person name="Debuchy R."/>
            <person name="Gladieux P."/>
            <person name="Hiltunen Thoren M."/>
            <person name="Johannesson H."/>
        </authorList>
    </citation>
    <scope>NUCLEOTIDE SEQUENCE</scope>
    <source>
        <strain evidence="2">CBS 333.67</strain>
    </source>
</reference>
<evidence type="ECO:0000256" key="1">
    <source>
        <dbReference type="SAM" id="MobiDB-lite"/>
    </source>
</evidence>
<organism evidence="2 3">
    <name type="scientific">Chaetomium strumarium</name>
    <dbReference type="NCBI Taxonomy" id="1170767"/>
    <lineage>
        <taxon>Eukaryota</taxon>
        <taxon>Fungi</taxon>
        <taxon>Dikarya</taxon>
        <taxon>Ascomycota</taxon>
        <taxon>Pezizomycotina</taxon>
        <taxon>Sordariomycetes</taxon>
        <taxon>Sordariomycetidae</taxon>
        <taxon>Sordariales</taxon>
        <taxon>Chaetomiaceae</taxon>
        <taxon>Chaetomium</taxon>
    </lineage>
</organism>
<proteinExistence type="predicted"/>
<comment type="caution">
    <text evidence="2">The sequence shown here is derived from an EMBL/GenBank/DDBJ whole genome shotgun (WGS) entry which is preliminary data.</text>
</comment>
<evidence type="ECO:0000313" key="3">
    <source>
        <dbReference type="Proteomes" id="UP001273166"/>
    </source>
</evidence>
<feature type="region of interest" description="Disordered" evidence="1">
    <location>
        <begin position="1"/>
        <end position="58"/>
    </location>
</feature>
<feature type="compositionally biased region" description="Polar residues" evidence="1">
    <location>
        <begin position="1"/>
        <end position="25"/>
    </location>
</feature>